<feature type="compositionally biased region" description="Low complexity" evidence="1">
    <location>
        <begin position="277"/>
        <end position="294"/>
    </location>
</feature>
<reference evidence="3" key="1">
    <citation type="submission" date="2023-06" db="EMBL/GenBank/DDBJ databases">
        <title>Genome-scale phylogeny and comparative genomics of the fungal order Sordariales.</title>
        <authorList>
            <consortium name="Lawrence Berkeley National Laboratory"/>
            <person name="Hensen N."/>
            <person name="Bonometti L."/>
            <person name="Westerberg I."/>
            <person name="Brannstrom I.O."/>
            <person name="Guillou S."/>
            <person name="Cros-Aarteil S."/>
            <person name="Calhoun S."/>
            <person name="Haridas S."/>
            <person name="Kuo A."/>
            <person name="Mondo S."/>
            <person name="Pangilinan J."/>
            <person name="Riley R."/>
            <person name="LaButti K."/>
            <person name="Andreopoulos B."/>
            <person name="Lipzen A."/>
            <person name="Chen C."/>
            <person name="Yanf M."/>
            <person name="Daum C."/>
            <person name="Ng V."/>
            <person name="Clum A."/>
            <person name="Steindorff A."/>
            <person name="Ohm R."/>
            <person name="Martin F."/>
            <person name="Silar P."/>
            <person name="Natvig D."/>
            <person name="Lalanne C."/>
            <person name="Gautier V."/>
            <person name="Ament-velasquez S.L."/>
            <person name="Kruys A."/>
            <person name="Hutchinson M.I."/>
            <person name="Powell A.J."/>
            <person name="Barry K."/>
            <person name="Miller A.N."/>
            <person name="Grigoriev I.V."/>
            <person name="Debuchy R."/>
            <person name="Gladieux P."/>
            <person name="Thoren M.H."/>
            <person name="Johannesson H."/>
        </authorList>
    </citation>
    <scope>NUCLEOTIDE SEQUENCE</scope>
    <source>
        <strain evidence="3">SMH3187-1</strain>
    </source>
</reference>
<dbReference type="InterPro" id="IPR031348">
    <property type="entry name" value="PigL_N"/>
</dbReference>
<dbReference type="Pfam" id="PF17111">
    <property type="entry name" value="PigL_N"/>
    <property type="match status" value="1"/>
</dbReference>
<dbReference type="EMBL" id="JAUKUD010000002">
    <property type="protein sequence ID" value="KAK0750749.1"/>
    <property type="molecule type" value="Genomic_DNA"/>
</dbReference>
<name>A0AA40K964_9PEZI</name>
<evidence type="ECO:0000313" key="3">
    <source>
        <dbReference type="EMBL" id="KAK0750749.1"/>
    </source>
</evidence>
<evidence type="ECO:0000256" key="1">
    <source>
        <dbReference type="SAM" id="MobiDB-lite"/>
    </source>
</evidence>
<feature type="domain" description="Azaphilone pigments biosynthesis cluster protein L N-terminal" evidence="2">
    <location>
        <begin position="1"/>
        <end position="176"/>
    </location>
</feature>
<sequence length="576" mass="61722">MDPLSIISASVGLASVIAKVSMTLASFARDARDAAKDLDAISAELKAISTVIALLGRSLSPSSAESPIPEALLQQIDVMLSGTTAVVEQVQENVQKYQSNKMFSKANWAMFGQGDMRKLRESLEAYKMALSLGMHVVSSTVNQAVKEDTSAIHEYAVAIKMNTEDILARVNSIRRDGQANRHKRIEDWIEDMSVLSSYADTAYQGTIMDPADIADMAAISESDSESETRLSEDSGLSPSPGGPPPDHSQHTTAAQSRGADPGGSSTQHAARLTLGEISAPSTPSGPTTAPSGISADNLDSSTPTSALTRNSEDIDGTGNDTSHRLSLFGWKSQTSLQKPPLGPPGTGESLLFRTALKCFQHSSEALVPRHQPSEPHHHCEVSLFEWLPTSEASAMENAPSLVFFTVTLPPNLSETPAGDEEVILIFFDAKGLQEFRGHLMGSSPRLDETRHEFALAGYNALEYGGLGTSARIPRPILLAMTHTWLTVSIFAPSTLGPPHRLVVESQDGLTFINIRTGPQYHKFIRLSSIKADDCLLVISQSLISGSRCNFLLFIGSPGSAKLASINGKELQGFSKP</sequence>
<evidence type="ECO:0000313" key="4">
    <source>
        <dbReference type="Proteomes" id="UP001172155"/>
    </source>
</evidence>
<protein>
    <recommendedName>
        <fullName evidence="2">Azaphilone pigments biosynthesis cluster protein L N-terminal domain-containing protein</fullName>
    </recommendedName>
</protein>
<proteinExistence type="predicted"/>
<dbReference type="Proteomes" id="UP001172155">
    <property type="component" value="Unassembled WGS sequence"/>
</dbReference>
<keyword evidence="4" id="KW-1185">Reference proteome</keyword>
<feature type="compositionally biased region" description="Polar residues" evidence="1">
    <location>
        <begin position="297"/>
        <end position="309"/>
    </location>
</feature>
<organism evidence="3 4">
    <name type="scientific">Schizothecium vesticola</name>
    <dbReference type="NCBI Taxonomy" id="314040"/>
    <lineage>
        <taxon>Eukaryota</taxon>
        <taxon>Fungi</taxon>
        <taxon>Dikarya</taxon>
        <taxon>Ascomycota</taxon>
        <taxon>Pezizomycotina</taxon>
        <taxon>Sordariomycetes</taxon>
        <taxon>Sordariomycetidae</taxon>
        <taxon>Sordariales</taxon>
        <taxon>Schizotheciaceae</taxon>
        <taxon>Schizothecium</taxon>
    </lineage>
</organism>
<gene>
    <name evidence="3" type="ORF">B0T18DRAFT_386988</name>
</gene>
<comment type="caution">
    <text evidence="3">The sequence shown here is derived from an EMBL/GenBank/DDBJ whole genome shotgun (WGS) entry which is preliminary data.</text>
</comment>
<accession>A0AA40K964</accession>
<feature type="region of interest" description="Disordered" evidence="1">
    <location>
        <begin position="220"/>
        <end position="320"/>
    </location>
</feature>
<dbReference type="AlphaFoldDB" id="A0AA40K964"/>
<evidence type="ECO:0000259" key="2">
    <source>
        <dbReference type="Pfam" id="PF17111"/>
    </source>
</evidence>